<evidence type="ECO:0000313" key="2">
    <source>
        <dbReference type="EMBL" id="KAJ7195369.1"/>
    </source>
</evidence>
<dbReference type="AlphaFoldDB" id="A0AAD6UZ35"/>
<accession>A0AAD6UZ35</accession>
<proteinExistence type="predicted"/>
<reference evidence="2" key="1">
    <citation type="submission" date="2023-03" db="EMBL/GenBank/DDBJ databases">
        <title>Massive genome expansion in bonnet fungi (Mycena s.s.) driven by repeated elements and novel gene families across ecological guilds.</title>
        <authorList>
            <consortium name="Lawrence Berkeley National Laboratory"/>
            <person name="Harder C.B."/>
            <person name="Miyauchi S."/>
            <person name="Viragh M."/>
            <person name="Kuo A."/>
            <person name="Thoen E."/>
            <person name="Andreopoulos B."/>
            <person name="Lu D."/>
            <person name="Skrede I."/>
            <person name="Drula E."/>
            <person name="Henrissat B."/>
            <person name="Morin E."/>
            <person name="Kohler A."/>
            <person name="Barry K."/>
            <person name="LaButti K."/>
            <person name="Morin E."/>
            <person name="Salamov A."/>
            <person name="Lipzen A."/>
            <person name="Mereny Z."/>
            <person name="Hegedus B."/>
            <person name="Baldrian P."/>
            <person name="Stursova M."/>
            <person name="Weitz H."/>
            <person name="Taylor A."/>
            <person name="Grigoriev I.V."/>
            <person name="Nagy L.G."/>
            <person name="Martin F."/>
            <person name="Kauserud H."/>
        </authorList>
    </citation>
    <scope>NUCLEOTIDE SEQUENCE</scope>
    <source>
        <strain evidence="2">9144</strain>
    </source>
</reference>
<dbReference type="Proteomes" id="UP001219525">
    <property type="component" value="Unassembled WGS sequence"/>
</dbReference>
<sequence>MPLRARPLLALLAAHLVVHIVVDVVLMIQHAVHAFWLVTSTTPSVPDFNEEGRHAPLAHSGLQRRK</sequence>
<organism evidence="2 3">
    <name type="scientific">Mycena pura</name>
    <dbReference type="NCBI Taxonomy" id="153505"/>
    <lineage>
        <taxon>Eukaryota</taxon>
        <taxon>Fungi</taxon>
        <taxon>Dikarya</taxon>
        <taxon>Basidiomycota</taxon>
        <taxon>Agaricomycotina</taxon>
        <taxon>Agaricomycetes</taxon>
        <taxon>Agaricomycetidae</taxon>
        <taxon>Agaricales</taxon>
        <taxon>Marasmiineae</taxon>
        <taxon>Mycenaceae</taxon>
        <taxon>Mycena</taxon>
    </lineage>
</organism>
<name>A0AAD6UZ35_9AGAR</name>
<dbReference type="EMBL" id="JARJCW010000091">
    <property type="protein sequence ID" value="KAJ7195369.1"/>
    <property type="molecule type" value="Genomic_DNA"/>
</dbReference>
<keyword evidence="3" id="KW-1185">Reference proteome</keyword>
<comment type="caution">
    <text evidence="2">The sequence shown here is derived from an EMBL/GenBank/DDBJ whole genome shotgun (WGS) entry which is preliminary data.</text>
</comment>
<evidence type="ECO:0000313" key="3">
    <source>
        <dbReference type="Proteomes" id="UP001219525"/>
    </source>
</evidence>
<evidence type="ECO:0000256" key="1">
    <source>
        <dbReference type="SAM" id="MobiDB-lite"/>
    </source>
</evidence>
<feature type="region of interest" description="Disordered" evidence="1">
    <location>
        <begin position="47"/>
        <end position="66"/>
    </location>
</feature>
<gene>
    <name evidence="2" type="ORF">GGX14DRAFT_575685</name>
</gene>
<protein>
    <submittedName>
        <fullName evidence="2">Uncharacterized protein</fullName>
    </submittedName>
</protein>